<dbReference type="Gene3D" id="1.10.441.10">
    <property type="entry name" value="Phosphomannose Isomerase, domain 2"/>
    <property type="match status" value="1"/>
</dbReference>
<dbReference type="PANTHER" id="PTHR10309">
    <property type="entry name" value="MANNOSE-6-PHOSPHATE ISOMERASE"/>
    <property type="match status" value="1"/>
</dbReference>
<evidence type="ECO:0000256" key="1">
    <source>
        <dbReference type="ARBA" id="ARBA00000757"/>
    </source>
</evidence>
<feature type="binding site" evidence="9">
    <location>
        <position position="123"/>
    </location>
    <ligand>
        <name>Zn(2+)</name>
        <dbReference type="ChEBI" id="CHEBI:29105"/>
    </ligand>
</feature>
<evidence type="ECO:0000259" key="11">
    <source>
        <dbReference type="Pfam" id="PF20512"/>
    </source>
</evidence>
<dbReference type="EMBL" id="JAMYWD010000012">
    <property type="protein sequence ID" value="KAJ4951848.1"/>
    <property type="molecule type" value="Genomic_DNA"/>
</dbReference>
<comment type="catalytic activity">
    <reaction evidence="1">
        <text>D-mannose 6-phosphate = D-fructose 6-phosphate</text>
        <dbReference type="Rhea" id="RHEA:12356"/>
        <dbReference type="ChEBI" id="CHEBI:58735"/>
        <dbReference type="ChEBI" id="CHEBI:61527"/>
        <dbReference type="EC" id="5.3.1.8"/>
    </reaction>
</comment>
<dbReference type="AlphaFoldDB" id="A0A9Q0GSH4"/>
<feature type="binding site" evidence="9">
    <location>
        <position position="121"/>
    </location>
    <ligand>
        <name>Zn(2+)</name>
        <dbReference type="ChEBI" id="CHEBI:29105"/>
    </ligand>
</feature>
<dbReference type="OrthoDB" id="6605218at2759"/>
<keyword evidence="6 9" id="KW-0862">Zinc</keyword>
<reference evidence="12" key="1">
    <citation type="journal article" date="2023" name="Plant J.">
        <title>The genome of the king protea, Protea cynaroides.</title>
        <authorList>
            <person name="Chang J."/>
            <person name="Duong T.A."/>
            <person name="Schoeman C."/>
            <person name="Ma X."/>
            <person name="Roodt D."/>
            <person name="Barker N."/>
            <person name="Li Z."/>
            <person name="Van de Peer Y."/>
            <person name="Mizrachi E."/>
        </authorList>
    </citation>
    <scope>NUCLEOTIDE SEQUENCE</scope>
    <source>
        <tissue evidence="12">Young leaves</tissue>
    </source>
</reference>
<feature type="active site" evidence="8">
    <location>
        <position position="305"/>
    </location>
</feature>
<evidence type="ECO:0000256" key="5">
    <source>
        <dbReference type="ARBA" id="ARBA00022723"/>
    </source>
</evidence>
<dbReference type="PIRSF" id="PIRSF001480">
    <property type="entry name" value="Mannose-6-phosphate_isomerase"/>
    <property type="match status" value="1"/>
</dbReference>
<name>A0A9Q0GSH4_9MAGN</name>
<dbReference type="GO" id="GO:0005829">
    <property type="term" value="C:cytosol"/>
    <property type="evidence" value="ECO:0007669"/>
    <property type="project" value="TreeGrafter"/>
</dbReference>
<dbReference type="InterPro" id="IPR001250">
    <property type="entry name" value="Man6P_Isoase-1"/>
</dbReference>
<dbReference type="InterPro" id="IPR046457">
    <property type="entry name" value="PMI_typeI_cat"/>
</dbReference>
<dbReference type="GO" id="GO:0033591">
    <property type="term" value="P:response to L-ascorbic acid"/>
    <property type="evidence" value="ECO:0007669"/>
    <property type="project" value="UniProtKB-ARBA"/>
</dbReference>
<dbReference type="CDD" id="cd07011">
    <property type="entry name" value="cupin_PMI_type_I_N"/>
    <property type="match status" value="1"/>
</dbReference>
<feature type="binding site" evidence="9">
    <location>
        <position position="286"/>
    </location>
    <ligand>
        <name>Zn(2+)</name>
        <dbReference type="ChEBI" id="CHEBI:29105"/>
    </ligand>
</feature>
<dbReference type="InterPro" id="IPR014710">
    <property type="entry name" value="RmlC-like_jellyroll"/>
</dbReference>
<dbReference type="Pfam" id="PF20511">
    <property type="entry name" value="PMI_typeI_cat"/>
    <property type="match status" value="1"/>
</dbReference>
<dbReference type="Proteomes" id="UP001141806">
    <property type="component" value="Unassembled WGS sequence"/>
</dbReference>
<comment type="similarity">
    <text evidence="3">Belongs to the mannose-6-phosphate isomerase type 1 family.</text>
</comment>
<dbReference type="NCBIfam" id="TIGR00218">
    <property type="entry name" value="manA"/>
    <property type="match status" value="1"/>
</dbReference>
<dbReference type="FunFam" id="1.10.441.10:FF:000001">
    <property type="entry name" value="Mannose-6-phosphate isomerase"/>
    <property type="match status" value="1"/>
</dbReference>
<comment type="pathway">
    <text evidence="2">Nucleotide-sugar biosynthesis; GDP-alpha-D-mannose biosynthesis; alpha-D-mannose 1-phosphate from D-fructose 6-phosphate: step 1/2.</text>
</comment>
<dbReference type="GO" id="GO:0005975">
    <property type="term" value="P:carbohydrate metabolic process"/>
    <property type="evidence" value="ECO:0007669"/>
    <property type="project" value="InterPro"/>
</dbReference>
<feature type="domain" description="Phosphomannose isomerase type I catalytic" evidence="10">
    <location>
        <begin position="15"/>
        <end position="162"/>
    </location>
</feature>
<proteinExistence type="inferred from homology"/>
<dbReference type="Gene3D" id="2.60.120.10">
    <property type="entry name" value="Jelly Rolls"/>
    <property type="match status" value="2"/>
</dbReference>
<keyword evidence="7" id="KW-0413">Isomerase</keyword>
<evidence type="ECO:0000256" key="9">
    <source>
        <dbReference type="PIRSR" id="PIRSR001480-2"/>
    </source>
</evidence>
<dbReference type="GO" id="GO:0009298">
    <property type="term" value="P:GDP-mannose biosynthetic process"/>
    <property type="evidence" value="ECO:0007669"/>
    <property type="project" value="InterPro"/>
</dbReference>
<dbReference type="Pfam" id="PF20512">
    <property type="entry name" value="PMI_typeI_hel"/>
    <property type="match status" value="1"/>
</dbReference>
<comment type="caution">
    <text evidence="12">The sequence shown here is derived from an EMBL/GenBank/DDBJ whole genome shotgun (WGS) entry which is preliminary data.</text>
</comment>
<comment type="cofactor">
    <cofactor evidence="9">
        <name>Zn(2+)</name>
        <dbReference type="ChEBI" id="CHEBI:29105"/>
    </cofactor>
    <text evidence="9">Binds 1 zinc ion per subunit.</text>
</comment>
<protein>
    <recommendedName>
        <fullName evidence="4">mannose-6-phosphate isomerase</fullName>
        <ecNumber evidence="4">5.3.1.8</ecNumber>
    </recommendedName>
</protein>
<feature type="domain" description="Phosphomannose isomerase type I helical insertion" evidence="11">
    <location>
        <begin position="181"/>
        <end position="267"/>
    </location>
</feature>
<dbReference type="PRINTS" id="PR00714">
    <property type="entry name" value="MAN6PISMRASE"/>
</dbReference>
<dbReference type="GO" id="GO:0010043">
    <property type="term" value="P:response to zinc ion"/>
    <property type="evidence" value="ECO:0007669"/>
    <property type="project" value="UniProtKB-ARBA"/>
</dbReference>
<evidence type="ECO:0000313" key="12">
    <source>
        <dbReference type="EMBL" id="KAJ4951848.1"/>
    </source>
</evidence>
<dbReference type="InterPro" id="IPR011051">
    <property type="entry name" value="RmlC_Cupin_sf"/>
</dbReference>
<sequence>MKNWAEKSTKNEPWRLKCSVHIYDWGRIGKESKAARLFLLNSGSEIQQDEPYAEFWMGTHESGPSFVINNRKGGSESEFMTLKSWILENPSVLGHKVLKRWGADLPFLFKVLSVAKPLSIQAHPDKELARTLNKLQPTIYKDNNHKPEMALALTEFEALCGFVSLKELKSVFLTVPEILELIGNDEADQFLNVNEESGEKKVKAALQSLVTQLMSASERSISETIYKMKRRLDMEKKVRQLTDKEQMVLRLEKQYPADIGVMFAFFLNYVKLNHGEALYLGANEPHAYLSGECIECMATSDNVVRAGLTSKYRDIQNLCSMLTYRQGPLEILHGFPLNPYTKRYLPPFDEFEVDHCILPEGMSTIFPPVPGPSIFLVIAGEGTMQTGSFVETISEGAVLFVPADTEIIVTSIEGLQLHRAGINSRFLLEN</sequence>
<dbReference type="GO" id="GO:0008270">
    <property type="term" value="F:zinc ion binding"/>
    <property type="evidence" value="ECO:0007669"/>
    <property type="project" value="InterPro"/>
</dbReference>
<evidence type="ECO:0000256" key="6">
    <source>
        <dbReference type="ARBA" id="ARBA00022833"/>
    </source>
</evidence>
<dbReference type="InterPro" id="IPR018050">
    <property type="entry name" value="Pmannose_isomerase-type1_CS"/>
</dbReference>
<evidence type="ECO:0000256" key="3">
    <source>
        <dbReference type="ARBA" id="ARBA00010772"/>
    </source>
</evidence>
<evidence type="ECO:0000313" key="13">
    <source>
        <dbReference type="Proteomes" id="UP001141806"/>
    </source>
</evidence>
<dbReference type="InterPro" id="IPR046458">
    <property type="entry name" value="PMI_typeI_hel"/>
</dbReference>
<keyword evidence="5 9" id="KW-0479">Metal-binding</keyword>
<accession>A0A9Q0GSH4</accession>
<evidence type="ECO:0000256" key="8">
    <source>
        <dbReference type="PIRSR" id="PIRSR001480-1"/>
    </source>
</evidence>
<dbReference type="SUPFAM" id="SSF51182">
    <property type="entry name" value="RmlC-like cupins"/>
    <property type="match status" value="1"/>
</dbReference>
<gene>
    <name evidence="12" type="ORF">NE237_028680</name>
</gene>
<evidence type="ECO:0000259" key="10">
    <source>
        <dbReference type="Pfam" id="PF20511"/>
    </source>
</evidence>
<dbReference type="PROSITE" id="PS00965">
    <property type="entry name" value="PMI_I_1"/>
    <property type="match status" value="1"/>
</dbReference>
<dbReference type="PANTHER" id="PTHR10309:SF0">
    <property type="entry name" value="MANNOSE-6-PHOSPHATE ISOMERASE"/>
    <property type="match status" value="1"/>
</dbReference>
<dbReference type="InterPro" id="IPR016305">
    <property type="entry name" value="Mannose-6-P_Isomerase"/>
</dbReference>
<dbReference type="GO" id="GO:0046686">
    <property type="term" value="P:response to cadmium ion"/>
    <property type="evidence" value="ECO:0007669"/>
    <property type="project" value="UniProtKB-ARBA"/>
</dbReference>
<evidence type="ECO:0000256" key="7">
    <source>
        <dbReference type="ARBA" id="ARBA00023235"/>
    </source>
</evidence>
<dbReference type="FunFam" id="2.60.120.10:FF:000044">
    <property type="entry name" value="Mannose-6-phosphate isomerase"/>
    <property type="match status" value="1"/>
</dbReference>
<evidence type="ECO:0000256" key="4">
    <source>
        <dbReference type="ARBA" id="ARBA00011956"/>
    </source>
</evidence>
<dbReference type="GO" id="GO:0004476">
    <property type="term" value="F:mannose-6-phosphate isomerase activity"/>
    <property type="evidence" value="ECO:0007669"/>
    <property type="project" value="UniProtKB-EC"/>
</dbReference>
<feature type="binding site" evidence="9">
    <location>
        <position position="148"/>
    </location>
    <ligand>
        <name>Zn(2+)</name>
        <dbReference type="ChEBI" id="CHEBI:29105"/>
    </ligand>
</feature>
<evidence type="ECO:0000256" key="2">
    <source>
        <dbReference type="ARBA" id="ARBA00004666"/>
    </source>
</evidence>
<keyword evidence="13" id="KW-1185">Reference proteome</keyword>
<organism evidence="12 13">
    <name type="scientific">Protea cynaroides</name>
    <dbReference type="NCBI Taxonomy" id="273540"/>
    <lineage>
        <taxon>Eukaryota</taxon>
        <taxon>Viridiplantae</taxon>
        <taxon>Streptophyta</taxon>
        <taxon>Embryophyta</taxon>
        <taxon>Tracheophyta</taxon>
        <taxon>Spermatophyta</taxon>
        <taxon>Magnoliopsida</taxon>
        <taxon>Proteales</taxon>
        <taxon>Proteaceae</taxon>
        <taxon>Protea</taxon>
    </lineage>
</organism>
<dbReference type="EC" id="5.3.1.8" evidence="4"/>